<dbReference type="GO" id="GO:0003825">
    <property type="term" value="F:alpha,alpha-trehalose-phosphate synthase (UDP-forming) activity"/>
    <property type="evidence" value="ECO:0007669"/>
    <property type="project" value="TreeGrafter"/>
</dbReference>
<dbReference type="GO" id="GO:0005992">
    <property type="term" value="P:trehalose biosynthetic process"/>
    <property type="evidence" value="ECO:0007669"/>
    <property type="project" value="InterPro"/>
</dbReference>
<proteinExistence type="predicted"/>
<dbReference type="PANTHER" id="PTHR10788:SF106">
    <property type="entry name" value="BCDNA.GH08860"/>
    <property type="match status" value="1"/>
</dbReference>
<dbReference type="PANTHER" id="PTHR10788">
    <property type="entry name" value="TREHALOSE-6-PHOSPHATE SYNTHASE"/>
    <property type="match status" value="1"/>
</dbReference>
<evidence type="ECO:0000313" key="1">
    <source>
        <dbReference type="EMBL" id="GAH36339.1"/>
    </source>
</evidence>
<dbReference type="AlphaFoldDB" id="X1G432"/>
<dbReference type="EMBL" id="BARU01010713">
    <property type="protein sequence ID" value="GAH36339.1"/>
    <property type="molecule type" value="Genomic_DNA"/>
</dbReference>
<dbReference type="SUPFAM" id="SSF53756">
    <property type="entry name" value="UDP-Glycosyltransferase/glycogen phosphorylase"/>
    <property type="match status" value="1"/>
</dbReference>
<dbReference type="GO" id="GO:0005829">
    <property type="term" value="C:cytosol"/>
    <property type="evidence" value="ECO:0007669"/>
    <property type="project" value="TreeGrafter"/>
</dbReference>
<name>X1G432_9ZZZZ</name>
<dbReference type="InterPro" id="IPR001830">
    <property type="entry name" value="Glyco_trans_20"/>
</dbReference>
<dbReference type="GO" id="GO:0004805">
    <property type="term" value="F:trehalose-phosphatase activity"/>
    <property type="evidence" value="ECO:0007669"/>
    <property type="project" value="TreeGrafter"/>
</dbReference>
<sequence length="256" mass="29160">MPRASTNYKLGRIWYRNHATHVRDFPISIDVETLNQLANSPAVEDYRSEIEDMVEDRKLVLRIDRIEPSKNIVRGFQAFEEFLDLYPEYCEQVTFLALLVPSRLDVEEYHDYLDRLMAAAGQVNANFGTQDWEPIRIMVGENYPRAIAALKKYDVLLVNAIADGMNLVAKEGPIVNELDGVLILSERAGARQQLASGSIIISPCDVYATAEALHQALSMPAEERLVNADRLRWMIERNDINAWLRQQLDAVSELNL</sequence>
<gene>
    <name evidence="1" type="ORF">S03H2_20343</name>
</gene>
<accession>X1G432</accession>
<comment type="caution">
    <text evidence="1">The sequence shown here is derived from an EMBL/GenBank/DDBJ whole genome shotgun (WGS) entry which is preliminary data.</text>
</comment>
<organism evidence="1">
    <name type="scientific">marine sediment metagenome</name>
    <dbReference type="NCBI Taxonomy" id="412755"/>
    <lineage>
        <taxon>unclassified sequences</taxon>
        <taxon>metagenomes</taxon>
        <taxon>ecological metagenomes</taxon>
    </lineage>
</organism>
<reference evidence="1" key="1">
    <citation type="journal article" date="2014" name="Front. Microbiol.">
        <title>High frequency of phylogenetically diverse reductive dehalogenase-homologous genes in deep subseafloor sedimentary metagenomes.</title>
        <authorList>
            <person name="Kawai M."/>
            <person name="Futagami T."/>
            <person name="Toyoda A."/>
            <person name="Takaki Y."/>
            <person name="Nishi S."/>
            <person name="Hori S."/>
            <person name="Arai W."/>
            <person name="Tsubouchi T."/>
            <person name="Morono Y."/>
            <person name="Uchiyama I."/>
            <person name="Ito T."/>
            <person name="Fujiyama A."/>
            <person name="Inagaki F."/>
            <person name="Takami H."/>
        </authorList>
    </citation>
    <scope>NUCLEOTIDE SEQUENCE</scope>
    <source>
        <strain evidence="1">Expedition CK06-06</strain>
    </source>
</reference>
<dbReference type="Gene3D" id="3.40.50.2000">
    <property type="entry name" value="Glycogen Phosphorylase B"/>
    <property type="match status" value="2"/>
</dbReference>
<dbReference type="Pfam" id="PF00982">
    <property type="entry name" value="Glyco_transf_20"/>
    <property type="match status" value="1"/>
</dbReference>
<protein>
    <submittedName>
        <fullName evidence="1">Uncharacterized protein</fullName>
    </submittedName>
</protein>